<evidence type="ECO:0000313" key="2">
    <source>
        <dbReference type="Proteomes" id="UP001227268"/>
    </source>
</evidence>
<sequence>MPDSTTPRLTTLAEQVGINFYAGEMESSDGEPEDQTLADDQSANSKRLKEPIDDGTGRLGPTPPSYVGTEYMGYTIDPLQSQIATRQGGVTGTMGSGRNSLVYTPGKDFVPTVATDTTALAGTSYAAPTTNKSKIESQRDRIPLHRHLYDHHNLSEHEEKQRRVMVISLAGNGSKYSTRIRDAVTFTQLEKATKSAGTEGGTSQIWELTNGVTESVGKAFKATTCDDAFLSALNVPVEKVFESMVRALSLDHKNVCRLKLQAVEQRSLHSGDLIGKADLSCIPHYHDRSPEVIPEKRHYKCYKSA</sequence>
<comment type="caution">
    <text evidence="1">The sequence shown here is derived from an EMBL/GenBank/DDBJ whole genome shotgun (WGS) entry which is preliminary data.</text>
</comment>
<keyword evidence="2" id="KW-1185">Reference proteome</keyword>
<proteinExistence type="predicted"/>
<name>A0ACC2VM38_9TREE</name>
<gene>
    <name evidence="1" type="ORF">QFC21_003518</name>
</gene>
<dbReference type="Proteomes" id="UP001227268">
    <property type="component" value="Unassembled WGS sequence"/>
</dbReference>
<accession>A0ACC2VM38</accession>
<protein>
    <submittedName>
        <fullName evidence="1">Uncharacterized protein</fullName>
    </submittedName>
</protein>
<reference evidence="1" key="1">
    <citation type="submission" date="2023-04" db="EMBL/GenBank/DDBJ databases">
        <title>Draft Genome sequencing of Naganishia species isolated from polar environments using Oxford Nanopore Technology.</title>
        <authorList>
            <person name="Leo P."/>
            <person name="Venkateswaran K."/>
        </authorList>
    </citation>
    <scope>NUCLEOTIDE SEQUENCE</scope>
    <source>
        <strain evidence="1">MNA-CCFEE 5423</strain>
    </source>
</reference>
<evidence type="ECO:0000313" key="1">
    <source>
        <dbReference type="EMBL" id="KAJ9100479.1"/>
    </source>
</evidence>
<organism evidence="1 2">
    <name type="scientific">Naganishia friedmannii</name>
    <dbReference type="NCBI Taxonomy" id="89922"/>
    <lineage>
        <taxon>Eukaryota</taxon>
        <taxon>Fungi</taxon>
        <taxon>Dikarya</taxon>
        <taxon>Basidiomycota</taxon>
        <taxon>Agaricomycotina</taxon>
        <taxon>Tremellomycetes</taxon>
        <taxon>Filobasidiales</taxon>
        <taxon>Filobasidiaceae</taxon>
        <taxon>Naganishia</taxon>
    </lineage>
</organism>
<dbReference type="EMBL" id="JASBWT010000011">
    <property type="protein sequence ID" value="KAJ9100479.1"/>
    <property type="molecule type" value="Genomic_DNA"/>
</dbReference>